<dbReference type="PANTHER" id="PTHR12747">
    <property type="entry name" value="ELONGATOR COMPLEX PROTEIN 1"/>
    <property type="match status" value="1"/>
</dbReference>
<organism evidence="2 3">
    <name type="scientific">Kingdonia uniflora</name>
    <dbReference type="NCBI Taxonomy" id="39325"/>
    <lineage>
        <taxon>Eukaryota</taxon>
        <taxon>Viridiplantae</taxon>
        <taxon>Streptophyta</taxon>
        <taxon>Embryophyta</taxon>
        <taxon>Tracheophyta</taxon>
        <taxon>Spermatophyta</taxon>
        <taxon>Magnoliopsida</taxon>
        <taxon>Ranunculales</taxon>
        <taxon>Circaeasteraceae</taxon>
        <taxon>Kingdonia</taxon>
    </lineage>
</organism>
<dbReference type="InterPro" id="IPR006849">
    <property type="entry name" value="Elp1"/>
</dbReference>
<dbReference type="GO" id="GO:0005829">
    <property type="term" value="C:cytosol"/>
    <property type="evidence" value="ECO:0007669"/>
    <property type="project" value="TreeGrafter"/>
</dbReference>
<dbReference type="GO" id="GO:0002926">
    <property type="term" value="P:tRNA wobble base 5-methoxycarbonylmethyl-2-thiouridinylation"/>
    <property type="evidence" value="ECO:0007669"/>
    <property type="project" value="TreeGrafter"/>
</dbReference>
<name>A0A7J7M4P0_9MAGN</name>
<protein>
    <recommendedName>
        <fullName evidence="1">ELP1 first N-terminal beta-propeller domain-containing protein</fullName>
    </recommendedName>
</protein>
<comment type="caution">
    <text evidence="2">The sequence shown here is derived from an EMBL/GenBank/DDBJ whole genome shotgun (WGS) entry which is preliminary data.</text>
</comment>
<accession>A0A7J7M4P0</accession>
<dbReference type="InterPro" id="IPR056164">
    <property type="entry name" value="Beta-prop_ELP1_1st"/>
</dbReference>
<proteinExistence type="predicted"/>
<dbReference type="UniPathway" id="UPA00988"/>
<dbReference type="Pfam" id="PF04762">
    <property type="entry name" value="Beta-prop_ELP1_1st"/>
    <property type="match status" value="1"/>
</dbReference>
<dbReference type="EMBL" id="JACGCM010001782">
    <property type="protein sequence ID" value="KAF6149738.1"/>
    <property type="molecule type" value="Genomic_DNA"/>
</dbReference>
<sequence length="194" mass="21735">MNQIQIQIDKENLNLDSFVVDQIKIMSRQNQQQKNGVHLEIEPIDLELGDHITAMDYLMEREVLLVGTLNGYLLLYIENWKATEVIGRVEGGVENISPSPDGALLAMITGLGQILKSLLYCVLRAESKLAKSKVFGIGEVQDIQQLAKIAGVRWIPYNPASWHILGSQYISIDTVKGGFNKLDRSYAESQRHKG</sequence>
<dbReference type="OrthoDB" id="1718267at2759"/>
<dbReference type="PANTHER" id="PTHR12747:SF0">
    <property type="entry name" value="ELONGATOR COMPLEX PROTEIN 1"/>
    <property type="match status" value="1"/>
</dbReference>
<evidence type="ECO:0000313" key="3">
    <source>
        <dbReference type="Proteomes" id="UP000541444"/>
    </source>
</evidence>
<dbReference type="GO" id="GO:0000049">
    <property type="term" value="F:tRNA binding"/>
    <property type="evidence" value="ECO:0007669"/>
    <property type="project" value="TreeGrafter"/>
</dbReference>
<dbReference type="GO" id="GO:0033588">
    <property type="term" value="C:elongator holoenzyme complex"/>
    <property type="evidence" value="ECO:0007669"/>
    <property type="project" value="InterPro"/>
</dbReference>
<evidence type="ECO:0000313" key="2">
    <source>
        <dbReference type="EMBL" id="KAF6149738.1"/>
    </source>
</evidence>
<dbReference type="AlphaFoldDB" id="A0A7J7M4P0"/>
<gene>
    <name evidence="2" type="ORF">GIB67_017471</name>
</gene>
<reference evidence="2 3" key="1">
    <citation type="journal article" date="2020" name="IScience">
        <title>Genome Sequencing of the Endangered Kingdonia uniflora (Circaeasteraceae, Ranunculales) Reveals Potential Mechanisms of Evolutionary Specialization.</title>
        <authorList>
            <person name="Sun Y."/>
            <person name="Deng T."/>
            <person name="Zhang A."/>
            <person name="Moore M.J."/>
            <person name="Landis J.B."/>
            <person name="Lin N."/>
            <person name="Zhang H."/>
            <person name="Zhang X."/>
            <person name="Huang J."/>
            <person name="Zhang X."/>
            <person name="Sun H."/>
            <person name="Wang H."/>
        </authorList>
    </citation>
    <scope>NUCLEOTIDE SEQUENCE [LARGE SCALE GENOMIC DNA]</scope>
    <source>
        <strain evidence="2">TB1705</strain>
        <tissue evidence="2">Leaf</tissue>
    </source>
</reference>
<keyword evidence="3" id="KW-1185">Reference proteome</keyword>
<evidence type="ECO:0000259" key="1">
    <source>
        <dbReference type="Pfam" id="PF04762"/>
    </source>
</evidence>
<dbReference type="Proteomes" id="UP000541444">
    <property type="component" value="Unassembled WGS sequence"/>
</dbReference>
<feature type="domain" description="ELP1 first N-terminal beta-propeller" evidence="1">
    <location>
        <begin position="22"/>
        <end position="115"/>
    </location>
</feature>